<dbReference type="Gene3D" id="1.10.10.10">
    <property type="entry name" value="Winged helix-like DNA-binding domain superfamily/Winged helix DNA-binding domain"/>
    <property type="match status" value="1"/>
</dbReference>
<name>A0A1H2C974_9ACTN</name>
<dbReference type="InterPro" id="IPR003593">
    <property type="entry name" value="AAA+_ATPase"/>
</dbReference>
<dbReference type="GO" id="GO:0006355">
    <property type="term" value="P:regulation of DNA-templated transcription"/>
    <property type="evidence" value="ECO:0007669"/>
    <property type="project" value="InterPro"/>
</dbReference>
<dbReference type="AlphaFoldDB" id="A0A1H2C974"/>
<dbReference type="SMART" id="SM00382">
    <property type="entry name" value="AAA"/>
    <property type="match status" value="1"/>
</dbReference>
<dbReference type="SUPFAM" id="SSF52540">
    <property type="entry name" value="P-loop containing nucleoside triphosphate hydrolases"/>
    <property type="match status" value="1"/>
</dbReference>
<dbReference type="CDD" id="cd06170">
    <property type="entry name" value="LuxR_C_like"/>
    <property type="match status" value="1"/>
</dbReference>
<gene>
    <name evidence="2" type="ORF">SAMN04489716_5369</name>
</gene>
<protein>
    <submittedName>
        <fullName evidence="2">Regulatory protein, luxR family</fullName>
    </submittedName>
</protein>
<dbReference type="RefSeq" id="WP_092547158.1">
    <property type="nucleotide sequence ID" value="NZ_BOMJ01000034.1"/>
</dbReference>
<feature type="domain" description="HTH luxR-type" evidence="1">
    <location>
        <begin position="815"/>
        <end position="880"/>
    </location>
</feature>
<dbReference type="SMART" id="SM00421">
    <property type="entry name" value="HTH_LUXR"/>
    <property type="match status" value="1"/>
</dbReference>
<evidence type="ECO:0000259" key="1">
    <source>
        <dbReference type="PROSITE" id="PS50043"/>
    </source>
</evidence>
<dbReference type="SUPFAM" id="SSF46894">
    <property type="entry name" value="C-terminal effector domain of the bipartite response regulators"/>
    <property type="match status" value="1"/>
</dbReference>
<dbReference type="PROSITE" id="PS50043">
    <property type="entry name" value="HTH_LUXR_2"/>
    <property type="match status" value="1"/>
</dbReference>
<reference evidence="2 3" key="1">
    <citation type="submission" date="2016-10" db="EMBL/GenBank/DDBJ databases">
        <authorList>
            <person name="de Groot N.N."/>
        </authorList>
    </citation>
    <scope>NUCLEOTIDE SEQUENCE [LARGE SCALE GENOMIC DNA]</scope>
    <source>
        <strain evidence="2 3">DSM 43941</strain>
    </source>
</reference>
<dbReference type="STRING" id="113562.SAMN04489716_5369"/>
<dbReference type="InterPro" id="IPR027417">
    <property type="entry name" value="P-loop_NTPase"/>
</dbReference>
<dbReference type="Pfam" id="PF00196">
    <property type="entry name" value="GerE"/>
    <property type="match status" value="1"/>
</dbReference>
<dbReference type="Pfam" id="PF13191">
    <property type="entry name" value="AAA_16"/>
    <property type="match status" value="1"/>
</dbReference>
<accession>A0A1H2C974</accession>
<dbReference type="InterPro" id="IPR016032">
    <property type="entry name" value="Sig_transdc_resp-reg_C-effctor"/>
</dbReference>
<dbReference type="InterPro" id="IPR000792">
    <property type="entry name" value="Tscrpt_reg_LuxR_C"/>
</dbReference>
<sequence length="886" mass="91924">MTARRPPGVKGNTPRRRTVAGRDEQIGILGTARREAADGGRFVLVTGVPGSGRTALLEALADAWQPAGVAILRVSHPEETGAVAGFAAVLHVVREQYERLGDPLLAGPLSTIGALCADTGPVRPGRLAELSQETSAAFGLIGRRVPTVLLADDADDAPGLTAALAAAVRAGCLVVATARTARGRLAALADTVVDLPPLPADAVRDLLVRRHGVPLDEAVLPALATALGPLAGNPATVLETTAELLRTGRLKVVGGHLCLLDPRDPIGLPAGHRLVTALLGRGPDAVRLATMAAVTRFGLDDLPLFAHATLGRLDDYGWIVDALVTDGVLVADRRGSIRPQSPALAARLVADAGPAAVARLHRAYAAAMFRRAGAGAPADRAALADHVTSAGVAMPTDRRTAVSLAATAAQATDREPGRAADWLRAALWHAGGGQVADDILARLLRLLVRTGQFARLSDVVRAAGPAGRTGDLAAAATLAAVHTGTPAPEATDPAVTYLADRWLDGRPAGPVAAPDARPATLISAAEVALAARSIGAGLIPADEKNDELLTAGGTGDLATVLQLILGEARYDTPADGLLAAYHRLHACHAHGDLPGMLSAAREVDLAGAQAPAVRRFTRLWAAEALALQGRAEEAASRIAGVPDEAPYAALRWWAANGPATEPATALEAAGRLRAARVAHARQLAHGSRIGVEQLLTRAAGLAARFDLAGESTHLAGIVDADASGPHRRLSAGTTLLIRALTTGDTTAATRATGLIRARGHRPDLTLATLALGRVAPDPRPWLLEAQAQAEEIGSPVLRSAVTTTMRERGVRRPRSRSPQAAFSAVEMQTIELIRRGRTNRQIAVQVRMSEKTIENYLTRLFARTGCRSRVELAAVSLTTDILGVAS</sequence>
<dbReference type="InterPro" id="IPR036388">
    <property type="entry name" value="WH-like_DNA-bd_sf"/>
</dbReference>
<keyword evidence="3" id="KW-1185">Reference proteome</keyword>
<proteinExistence type="predicted"/>
<evidence type="ECO:0000313" key="2">
    <source>
        <dbReference type="EMBL" id="SDT66616.1"/>
    </source>
</evidence>
<dbReference type="PROSITE" id="PS00622">
    <property type="entry name" value="HTH_LUXR_1"/>
    <property type="match status" value="1"/>
</dbReference>
<dbReference type="InterPro" id="IPR041664">
    <property type="entry name" value="AAA_16"/>
</dbReference>
<organism evidence="2 3">
    <name type="scientific">Actinoplanes derwentensis</name>
    <dbReference type="NCBI Taxonomy" id="113562"/>
    <lineage>
        <taxon>Bacteria</taxon>
        <taxon>Bacillati</taxon>
        <taxon>Actinomycetota</taxon>
        <taxon>Actinomycetes</taxon>
        <taxon>Micromonosporales</taxon>
        <taxon>Micromonosporaceae</taxon>
        <taxon>Actinoplanes</taxon>
    </lineage>
</organism>
<evidence type="ECO:0000313" key="3">
    <source>
        <dbReference type="Proteomes" id="UP000198688"/>
    </source>
</evidence>
<dbReference type="GO" id="GO:0003677">
    <property type="term" value="F:DNA binding"/>
    <property type="evidence" value="ECO:0007669"/>
    <property type="project" value="InterPro"/>
</dbReference>
<dbReference type="EMBL" id="LT629758">
    <property type="protein sequence ID" value="SDT66616.1"/>
    <property type="molecule type" value="Genomic_DNA"/>
</dbReference>
<dbReference type="OrthoDB" id="5164849at2"/>
<dbReference type="Proteomes" id="UP000198688">
    <property type="component" value="Chromosome I"/>
</dbReference>